<dbReference type="GO" id="GO:0006281">
    <property type="term" value="P:DNA repair"/>
    <property type="evidence" value="ECO:0007669"/>
    <property type="project" value="UniProtKB-UniRule"/>
</dbReference>
<feature type="binding site" evidence="9">
    <location>
        <position position="79"/>
    </location>
    <ligand>
        <name>Mg(2+)</name>
        <dbReference type="ChEBI" id="CHEBI:18420"/>
    </ligand>
</feature>
<dbReference type="GO" id="GO:0048476">
    <property type="term" value="C:Holliday junction resolvase complex"/>
    <property type="evidence" value="ECO:0007669"/>
    <property type="project" value="UniProtKB-UniRule"/>
</dbReference>
<feature type="region of interest" description="Head domain (RuvB-H)" evidence="9">
    <location>
        <begin position="268"/>
        <end position="349"/>
    </location>
</feature>
<dbReference type="Pfam" id="PF17864">
    <property type="entry name" value="AAA_lid_4"/>
    <property type="match status" value="1"/>
</dbReference>
<protein>
    <recommendedName>
        <fullName evidence="9">Holliday junction branch migration complex subunit RuvB</fullName>
        <ecNumber evidence="9">3.6.4.-</ecNumber>
    </recommendedName>
</protein>
<feature type="binding site" evidence="9">
    <location>
        <position position="33"/>
    </location>
    <ligand>
        <name>ATP</name>
        <dbReference type="ChEBI" id="CHEBI:30616"/>
    </ligand>
</feature>
<keyword evidence="11" id="KW-0347">Helicase</keyword>
<dbReference type="PANTHER" id="PTHR42848">
    <property type="match status" value="1"/>
</dbReference>
<proteinExistence type="inferred from homology"/>
<dbReference type="InterPro" id="IPR003593">
    <property type="entry name" value="AAA+_ATPase"/>
</dbReference>
<evidence type="ECO:0000256" key="5">
    <source>
        <dbReference type="ARBA" id="ARBA00022840"/>
    </source>
</evidence>
<keyword evidence="3 9" id="KW-0227">DNA damage</keyword>
<evidence type="ECO:0000259" key="10">
    <source>
        <dbReference type="SMART" id="SM00382"/>
    </source>
</evidence>
<feature type="binding site" evidence="9">
    <location>
        <position position="75"/>
    </location>
    <ligand>
        <name>ATP</name>
        <dbReference type="ChEBI" id="CHEBI:30616"/>
    </ligand>
</feature>
<dbReference type="HAMAP" id="MF_00016">
    <property type="entry name" value="DNA_HJ_migration_RuvB"/>
    <property type="match status" value="1"/>
</dbReference>
<keyword evidence="8 9" id="KW-0234">DNA repair</keyword>
<comment type="function">
    <text evidence="9">The RuvA-RuvB-RuvC complex processes Holliday junction (HJ) DNA during genetic recombination and DNA repair, while the RuvA-RuvB complex plays an important role in the rescue of blocked DNA replication forks via replication fork reversal (RFR). RuvA specifically binds to HJ cruciform DNA, conferring on it an open structure. The RuvB hexamer acts as an ATP-dependent pump, pulling dsDNA into and through the RuvAB complex. RuvB forms 2 homohexamers on either side of HJ DNA bound by 1 or 2 RuvA tetramers; 4 subunits per hexamer contact DNA at a time. Coordinated motions by a converter formed by DNA-disengaged RuvB subunits stimulates ATP hydrolysis and nucleotide exchange. Immobilization of the converter enables RuvB to convert the ATP-contained energy into a lever motion, pulling 2 nucleotides of DNA out of the RuvA tetramer per ATP hydrolyzed, thus driving DNA branch migration. The RuvB motors rotate together with the DNA substrate, which together with the progressing nucleotide cycle form the mechanistic basis for DNA recombination by continuous HJ branch migration. Branch migration allows RuvC to scan DNA until it finds its consensus sequence, where it cleaves and resolves cruciform DNA.</text>
</comment>
<keyword evidence="7 9" id="KW-0233">DNA recombination</keyword>
<feature type="binding site" evidence="9">
    <location>
        <position position="80"/>
    </location>
    <ligand>
        <name>ATP</name>
        <dbReference type="ChEBI" id="CHEBI:30616"/>
    </ligand>
</feature>
<dbReference type="RefSeq" id="WP_073472560.1">
    <property type="nucleotide sequence ID" value="NZ_FQZU01000002.1"/>
</dbReference>
<dbReference type="Gene3D" id="1.10.8.60">
    <property type="match status" value="1"/>
</dbReference>
<dbReference type="GO" id="GO:0006310">
    <property type="term" value="P:DNA recombination"/>
    <property type="evidence" value="ECO:0007669"/>
    <property type="project" value="UniProtKB-UniRule"/>
</dbReference>
<evidence type="ECO:0000256" key="1">
    <source>
        <dbReference type="ARBA" id="ARBA00022490"/>
    </source>
</evidence>
<dbReference type="PANTHER" id="PTHR42848:SF1">
    <property type="entry name" value="HOLLIDAY JUNCTION BRANCH MIGRATION COMPLEX SUBUNIT RUVB"/>
    <property type="match status" value="1"/>
</dbReference>
<comment type="caution">
    <text evidence="9">Lacks conserved residue(s) required for the propagation of feature annotation.</text>
</comment>
<dbReference type="SMART" id="SM00382">
    <property type="entry name" value="AAA"/>
    <property type="match status" value="1"/>
</dbReference>
<feature type="binding site" evidence="9">
    <location>
        <position position="34"/>
    </location>
    <ligand>
        <name>ATP</name>
        <dbReference type="ChEBI" id="CHEBI:30616"/>
    </ligand>
</feature>
<dbReference type="CDD" id="cd00009">
    <property type="entry name" value="AAA"/>
    <property type="match status" value="1"/>
</dbReference>
<evidence type="ECO:0000256" key="6">
    <source>
        <dbReference type="ARBA" id="ARBA00023125"/>
    </source>
</evidence>
<feature type="binding site" evidence="9">
    <location>
        <position position="194"/>
    </location>
    <ligand>
        <name>ATP</name>
        <dbReference type="ChEBI" id="CHEBI:30616"/>
    </ligand>
</feature>
<dbReference type="InterPro" id="IPR036390">
    <property type="entry name" value="WH_DNA-bd_sf"/>
</dbReference>
<comment type="subcellular location">
    <subcellularLocation>
        <location evidence="9">Cytoplasm</location>
    </subcellularLocation>
</comment>
<dbReference type="Proteomes" id="UP000183994">
    <property type="component" value="Unassembled WGS sequence"/>
</dbReference>
<feature type="binding site" evidence="9">
    <location>
        <position position="231"/>
    </location>
    <ligand>
        <name>ATP</name>
        <dbReference type="ChEBI" id="CHEBI:30616"/>
    </ligand>
</feature>
<feature type="binding site" evidence="9">
    <location>
        <position position="328"/>
    </location>
    <ligand>
        <name>DNA</name>
        <dbReference type="ChEBI" id="CHEBI:16991"/>
    </ligand>
</feature>
<dbReference type="GO" id="GO:0016887">
    <property type="term" value="F:ATP hydrolysis activity"/>
    <property type="evidence" value="ECO:0007669"/>
    <property type="project" value="RHEA"/>
</dbReference>
<feature type="region of interest" description="Small ATPAse domain (RuvB-S)" evidence="9">
    <location>
        <begin position="195"/>
        <end position="265"/>
    </location>
</feature>
<dbReference type="Gene3D" id="3.40.50.300">
    <property type="entry name" value="P-loop containing nucleotide triphosphate hydrolases"/>
    <property type="match status" value="1"/>
</dbReference>
<reference evidence="12" key="1">
    <citation type="submission" date="2016-11" db="EMBL/GenBank/DDBJ databases">
        <authorList>
            <person name="Varghese N."/>
            <person name="Submissions S."/>
        </authorList>
    </citation>
    <scope>NUCLEOTIDE SEQUENCE [LARGE SCALE GENOMIC DNA]</scope>
    <source>
        <strain evidence="12">DSM 16219</strain>
    </source>
</reference>
<comment type="similarity">
    <text evidence="9">Belongs to the RuvB family.</text>
</comment>
<dbReference type="Gene3D" id="1.10.10.10">
    <property type="entry name" value="Winged helix-like DNA-binding domain superfamily/Winged helix DNA-binding domain"/>
    <property type="match status" value="1"/>
</dbReference>
<accession>A0A1M6DYW6</accession>
<dbReference type="InterPro" id="IPR008823">
    <property type="entry name" value="RuvB_wg_C"/>
</dbReference>
<keyword evidence="6 9" id="KW-0238">DNA-binding</keyword>
<evidence type="ECO:0000256" key="4">
    <source>
        <dbReference type="ARBA" id="ARBA00022801"/>
    </source>
</evidence>
<dbReference type="GO" id="GO:0005524">
    <property type="term" value="F:ATP binding"/>
    <property type="evidence" value="ECO:0007669"/>
    <property type="project" value="UniProtKB-UniRule"/>
</dbReference>
<dbReference type="InterPro" id="IPR041445">
    <property type="entry name" value="AAA_lid_4"/>
</dbReference>
<dbReference type="InterPro" id="IPR008824">
    <property type="entry name" value="RuvB-like_N"/>
</dbReference>
<dbReference type="EC" id="3.6.4.-" evidence="9"/>
<feature type="domain" description="AAA+ ATPase" evidence="10">
    <location>
        <begin position="64"/>
        <end position="195"/>
    </location>
</feature>
<keyword evidence="1 9" id="KW-0963">Cytoplasm</keyword>
<feature type="binding site" evidence="9">
    <location>
        <position position="79"/>
    </location>
    <ligand>
        <name>ATP</name>
        <dbReference type="ChEBI" id="CHEBI:30616"/>
    </ligand>
</feature>
<dbReference type="Pfam" id="PF05496">
    <property type="entry name" value="RuvB_N"/>
    <property type="match status" value="1"/>
</dbReference>
<comment type="domain">
    <text evidence="9">Has 3 domains, the large (RuvB-L) and small ATPase (RuvB-S) domains and the C-terminal head (RuvB-H) domain. The head domain binds DNA, while the ATPase domains jointly bind ATP, ADP or are empty depending on the state of the subunit in the translocation cycle. During a single DNA translocation step the structure of each domain remains the same, but their relative positions change.</text>
</comment>
<dbReference type="Pfam" id="PF05491">
    <property type="entry name" value="WHD_RuvB"/>
    <property type="match status" value="1"/>
</dbReference>
<comment type="subunit">
    <text evidence="9">Homohexamer. Forms an RuvA(8)-RuvB(12)-Holliday junction (HJ) complex. HJ DNA is sandwiched between 2 RuvA tetramers; dsDNA enters through RuvA and exits via RuvB. An RuvB hexamer assembles on each DNA strand where it exits the tetramer. Each RuvB hexamer is contacted by two RuvA subunits (via domain III) on 2 adjacent RuvB subunits; this complex drives branch migration. In the full resolvosome a probable DNA-RuvA(4)-RuvB(12)-RuvC(2) complex forms which resolves the HJ.</text>
</comment>
<feature type="binding site" evidence="9">
    <location>
        <position position="323"/>
    </location>
    <ligand>
        <name>DNA</name>
        <dbReference type="ChEBI" id="CHEBI:16991"/>
    </ligand>
</feature>
<dbReference type="SUPFAM" id="SSF46785">
    <property type="entry name" value="Winged helix' DNA-binding domain"/>
    <property type="match status" value="1"/>
</dbReference>
<feature type="binding site" evidence="9">
    <location>
        <begin position="141"/>
        <end position="143"/>
    </location>
    <ligand>
        <name>ATP</name>
        <dbReference type="ChEBI" id="CHEBI:30616"/>
    </ligand>
</feature>
<dbReference type="NCBIfam" id="TIGR00635">
    <property type="entry name" value="ruvB"/>
    <property type="match status" value="1"/>
</dbReference>
<dbReference type="OrthoDB" id="9804478at2"/>
<organism evidence="11 12">
    <name type="scientific">Desulfatibacillum alkenivorans DSM 16219</name>
    <dbReference type="NCBI Taxonomy" id="1121393"/>
    <lineage>
        <taxon>Bacteria</taxon>
        <taxon>Pseudomonadati</taxon>
        <taxon>Thermodesulfobacteriota</taxon>
        <taxon>Desulfobacteria</taxon>
        <taxon>Desulfobacterales</taxon>
        <taxon>Desulfatibacillaceae</taxon>
        <taxon>Desulfatibacillum</taxon>
    </lineage>
</organism>
<keyword evidence="12" id="KW-1185">Reference proteome</keyword>
<dbReference type="NCBIfam" id="NF000868">
    <property type="entry name" value="PRK00080.1"/>
    <property type="match status" value="1"/>
</dbReference>
<dbReference type="STRING" id="1121393.SAMN02745216_00502"/>
<dbReference type="EMBL" id="FQZU01000002">
    <property type="protein sequence ID" value="SHI78452.1"/>
    <property type="molecule type" value="Genomic_DNA"/>
</dbReference>
<evidence type="ECO:0000256" key="3">
    <source>
        <dbReference type="ARBA" id="ARBA00022763"/>
    </source>
</evidence>
<evidence type="ECO:0000313" key="12">
    <source>
        <dbReference type="Proteomes" id="UP000183994"/>
    </source>
</evidence>
<evidence type="ECO:0000256" key="9">
    <source>
        <dbReference type="HAMAP-Rule" id="MF_00016"/>
    </source>
</evidence>
<sequence>MDGENKKSWFSESSGVMCAVESPADQTPELISLRPERLNEYIGQKDAVETLQIAIEAALARNEALDHTLFHGPPGLGKTTLAHIIANELGSRLTVTSGPALEKGGDLLGLLTHLEEKDVLFVDEIHRLPKTVEELLYPAMEDFAVDFIFDKGMHARSHRYRLKNFVLVGATTRVGLLSAPLRDRFGIFRNLDFYEEPDLIKIARRSAMLLNVEMDNEGALELARRSRGTPRIVNRLLKRVRDYAQVRSHGRIDKKTVSESLALEGVDEIGLTNQDRRYLETIINFYGGGPVGIEAIAATIQEESDTLVDVVEPFLLKIGFLMRTSSGRKASEAAYKHLGIAYKGQVGLL</sequence>
<evidence type="ECO:0000256" key="7">
    <source>
        <dbReference type="ARBA" id="ARBA00023172"/>
    </source>
</evidence>
<name>A0A1M6DYW6_9BACT</name>
<dbReference type="SUPFAM" id="SSF52540">
    <property type="entry name" value="P-loop containing nucleoside triphosphate hydrolases"/>
    <property type="match status" value="1"/>
</dbReference>
<keyword evidence="2 9" id="KW-0547">Nucleotide-binding</keyword>
<keyword evidence="4 9" id="KW-0378">Hydrolase</keyword>
<gene>
    <name evidence="9" type="primary">ruvB</name>
    <name evidence="11" type="ORF">SAMN02745216_00502</name>
</gene>
<comment type="catalytic activity">
    <reaction evidence="9">
        <text>ATP + H2O = ADP + phosphate + H(+)</text>
        <dbReference type="Rhea" id="RHEA:13065"/>
        <dbReference type="ChEBI" id="CHEBI:15377"/>
        <dbReference type="ChEBI" id="CHEBI:15378"/>
        <dbReference type="ChEBI" id="CHEBI:30616"/>
        <dbReference type="ChEBI" id="CHEBI:43474"/>
        <dbReference type="ChEBI" id="CHEBI:456216"/>
    </reaction>
</comment>
<dbReference type="GO" id="GO:0005737">
    <property type="term" value="C:cytoplasm"/>
    <property type="evidence" value="ECO:0007669"/>
    <property type="project" value="UniProtKB-SubCell"/>
</dbReference>
<dbReference type="InterPro" id="IPR027417">
    <property type="entry name" value="P-loop_NTPase"/>
</dbReference>
<dbReference type="InterPro" id="IPR004605">
    <property type="entry name" value="DNA_helicase_Holl-junc_RuvB"/>
</dbReference>
<feature type="binding site" evidence="9">
    <location>
        <position position="184"/>
    </location>
    <ligand>
        <name>ATP</name>
        <dbReference type="ChEBI" id="CHEBI:30616"/>
    </ligand>
</feature>
<dbReference type="GO" id="GO:0000400">
    <property type="term" value="F:four-way junction DNA binding"/>
    <property type="evidence" value="ECO:0007669"/>
    <property type="project" value="UniProtKB-UniRule"/>
</dbReference>
<dbReference type="InterPro" id="IPR036388">
    <property type="entry name" value="WH-like_DNA-bd_sf"/>
</dbReference>
<evidence type="ECO:0000256" key="2">
    <source>
        <dbReference type="ARBA" id="ARBA00022741"/>
    </source>
</evidence>
<evidence type="ECO:0000313" key="11">
    <source>
        <dbReference type="EMBL" id="SHI78452.1"/>
    </source>
</evidence>
<dbReference type="AlphaFoldDB" id="A0A1M6DYW6"/>
<evidence type="ECO:0000256" key="8">
    <source>
        <dbReference type="ARBA" id="ARBA00023204"/>
    </source>
</evidence>
<feature type="binding site" evidence="9">
    <location>
        <position position="78"/>
    </location>
    <ligand>
        <name>ATP</name>
        <dbReference type="ChEBI" id="CHEBI:30616"/>
    </ligand>
</feature>
<keyword evidence="5 9" id="KW-0067">ATP-binding</keyword>
<dbReference type="GO" id="GO:0009378">
    <property type="term" value="F:four-way junction helicase activity"/>
    <property type="evidence" value="ECO:0007669"/>
    <property type="project" value="InterPro"/>
</dbReference>